<dbReference type="EMBL" id="MTYJ01000181">
    <property type="protein sequence ID" value="OWA50093.1"/>
    <property type="molecule type" value="Genomic_DNA"/>
</dbReference>
<keyword evidence="1" id="KW-1133">Transmembrane helix</keyword>
<evidence type="ECO:0000313" key="2">
    <source>
        <dbReference type="EMBL" id="OWA50093.1"/>
    </source>
</evidence>
<keyword evidence="3" id="KW-1185">Reference proteome</keyword>
<sequence length="266" mass="29821">MALTKYPHSHSALRRRRSSRSLSFVTATSLHVQFLLLNGQFLSSDLQFGRVLPFPTNFQLTLLNSAGLLPAMTRACGRSSSAINPCRQLRSRCRELSWAFLMAGLLFTSEFGLLLVSRPLSQFGRVQTFLGLQLSRARRNETLLPLAWFVSAGAACWCDVQRFFLAAKRVLFSLHLVALLQLHFNGGEFCSACSAGPSGFGFVRLPLRQQGLLVEKPHQLGIVFSEMYIAPFWVAKSKIGILIMHQHGLIVGIMYEFQKQNKFPKT</sequence>
<feature type="transmembrane region" description="Helical" evidence="1">
    <location>
        <begin position="98"/>
        <end position="116"/>
    </location>
</feature>
<dbReference type="Proteomes" id="UP000192578">
    <property type="component" value="Unassembled WGS sequence"/>
</dbReference>
<gene>
    <name evidence="2" type="ORF">BV898_14619</name>
</gene>
<evidence type="ECO:0000313" key="3">
    <source>
        <dbReference type="Proteomes" id="UP000192578"/>
    </source>
</evidence>
<protein>
    <submittedName>
        <fullName evidence="2">Uncharacterized protein</fullName>
    </submittedName>
</protein>
<dbReference type="AlphaFoldDB" id="A0A9X6NCH1"/>
<name>A0A9X6NCH1_HYPEX</name>
<organism evidence="2 3">
    <name type="scientific">Hypsibius exemplaris</name>
    <name type="common">Freshwater tardigrade</name>
    <dbReference type="NCBI Taxonomy" id="2072580"/>
    <lineage>
        <taxon>Eukaryota</taxon>
        <taxon>Metazoa</taxon>
        <taxon>Ecdysozoa</taxon>
        <taxon>Tardigrada</taxon>
        <taxon>Eutardigrada</taxon>
        <taxon>Parachela</taxon>
        <taxon>Hypsibioidea</taxon>
        <taxon>Hypsibiidae</taxon>
        <taxon>Hypsibius</taxon>
    </lineage>
</organism>
<keyword evidence="1" id="KW-0812">Transmembrane</keyword>
<feature type="transmembrane region" description="Helical" evidence="1">
    <location>
        <begin position="21"/>
        <end position="38"/>
    </location>
</feature>
<evidence type="ECO:0000256" key="1">
    <source>
        <dbReference type="SAM" id="Phobius"/>
    </source>
</evidence>
<feature type="transmembrane region" description="Helical" evidence="1">
    <location>
        <begin position="58"/>
        <end position="77"/>
    </location>
</feature>
<comment type="caution">
    <text evidence="2">The sequence shown here is derived from an EMBL/GenBank/DDBJ whole genome shotgun (WGS) entry which is preliminary data.</text>
</comment>
<keyword evidence="1" id="KW-0472">Membrane</keyword>
<reference evidence="3" key="1">
    <citation type="submission" date="2017-01" db="EMBL/GenBank/DDBJ databases">
        <title>Comparative genomics of anhydrobiosis in the tardigrade Hypsibius dujardini.</title>
        <authorList>
            <person name="Yoshida Y."/>
            <person name="Koutsovoulos G."/>
            <person name="Laetsch D."/>
            <person name="Stevens L."/>
            <person name="Kumar S."/>
            <person name="Horikawa D."/>
            <person name="Ishino K."/>
            <person name="Komine S."/>
            <person name="Tomita M."/>
            <person name="Blaxter M."/>
            <person name="Arakawa K."/>
        </authorList>
    </citation>
    <scope>NUCLEOTIDE SEQUENCE [LARGE SCALE GENOMIC DNA]</scope>
    <source>
        <strain evidence="3">Z151</strain>
    </source>
</reference>
<accession>A0A9X6NCH1</accession>
<proteinExistence type="predicted"/>